<dbReference type="Gene3D" id="1.50.10.20">
    <property type="match status" value="1"/>
</dbReference>
<dbReference type="InterPro" id="IPR050473">
    <property type="entry name" value="A2M/Complement_sys"/>
</dbReference>
<dbReference type="SMART" id="SM01360">
    <property type="entry name" value="A2M"/>
    <property type="match status" value="1"/>
</dbReference>
<dbReference type="Pfam" id="PF07678">
    <property type="entry name" value="TED_complement"/>
    <property type="match status" value="1"/>
</dbReference>
<dbReference type="InterPro" id="IPR011625">
    <property type="entry name" value="A2M_N_BRD"/>
</dbReference>
<name>A0AAV2K7R8_KNICA</name>
<dbReference type="InterPro" id="IPR002890">
    <property type="entry name" value="MG2"/>
</dbReference>
<protein>
    <submittedName>
        <fullName evidence="8">Uncharacterized protein</fullName>
    </submittedName>
</protein>
<sequence>MDLILTLLSLSLVCPGLGESSYSVVSSSVIDPDVLYPVLVVNLRVQTVDFNLKIFLDQDPDQVLSSASALVQGDDEEVLHLPTFNSSSLDGDSILWLSVQGRVPSSDQVLVYNQTRLKLKPQSQTTLIQTDCSHYRPGGKVKIRVLSLRPDLTGLEATKNLIIKDPGGHIIRQWDSINGSLGISSLVFQLSQSPPLGKWTITATVQGVSTEKHFSVEIVNLPKFKVEISVPKRIYYKDNLHFHGKSVVGTLRLSFTHRSHGREKTFEKTSWFDGHHKFHYDVDQTDINKRMVFTHDYEEESIKIQATVTESMTGLQYNSSMRVDLVKHLYELSFVGHRNTIRPGSTFSTLLKVVRFDGAPPHESDLTVEVTVLQQRSRPWTGIQDRNPDHHPGQDPDHLSDQDSKEDWDQESPVSQNLELPVPHDGIIPLSIELRDDTHSLIIDMSLQDSYSTLMIHSSYTSPTGSYIQIHPPHSPPQAGSSVTLNIWSSFHLRKYNYVVMSQGCVVSAGSTSGDLVLDLNSAWTRSVFVLVFIVLPDGEIVTDRVQLNVQHQLRNHVSLRWSANTLKPHEGATLTATVSEPHSLVAISVVDMATIRDSAHNDITEHQLLMSFHKDQTLKKQQMDPHTLFTECGLLVLTDASFSPEPIPITHFLPGGHPDFVLLAEADQINPDQGQVHMRTEFPETWIWTDLHTGDQTSAEVSAQTPDTITSWVASAFVMSPTLGIGFVDIPIKLTVFQDFFISLNLPAFAVRGEELLLEIHLYNYKHQDLTVEVVVSGDLLILGGGGTHTVKVKHGGAALVQVPVMFSSTSDQRVLVSASSPGAQDTVERRIYVKHEGVPRSYSESRLLLLSQLQKEVKEAILYEVPEHAVIDSCNIEVSAVGELLAFSLDSLDSLVQMPSGCGEQNMIHFAPMVYVLQYLKSIGETSGERVQKIKHLLTTGYEKQLSFLRRDGAFSAFGDSDPSGSTWLSAFVLRVFVAAQPFFPVGPEVVQTVGAWLMQQQRRDGHFAEAGRVIHSEMTLNCR</sequence>
<feature type="chain" id="PRO_5043315261" evidence="5">
    <location>
        <begin position="19"/>
        <end position="1026"/>
    </location>
</feature>
<dbReference type="InterPro" id="IPR011626">
    <property type="entry name" value="Alpha-macroglobulin_TED"/>
</dbReference>
<proteinExistence type="predicted"/>
<accession>A0AAV2K7R8</accession>
<dbReference type="Gene3D" id="2.20.130.20">
    <property type="match status" value="1"/>
</dbReference>
<dbReference type="GO" id="GO:0004866">
    <property type="term" value="F:endopeptidase inhibitor activity"/>
    <property type="evidence" value="ECO:0007669"/>
    <property type="project" value="InterPro"/>
</dbReference>
<dbReference type="InterPro" id="IPR001599">
    <property type="entry name" value="Macroglobln_a2"/>
</dbReference>
<evidence type="ECO:0000259" key="6">
    <source>
        <dbReference type="SMART" id="SM01359"/>
    </source>
</evidence>
<evidence type="ECO:0000313" key="9">
    <source>
        <dbReference type="Proteomes" id="UP001497482"/>
    </source>
</evidence>
<evidence type="ECO:0000256" key="1">
    <source>
        <dbReference type="ARBA" id="ARBA00022729"/>
    </source>
</evidence>
<dbReference type="GO" id="GO:0005615">
    <property type="term" value="C:extracellular space"/>
    <property type="evidence" value="ECO:0007669"/>
    <property type="project" value="InterPro"/>
</dbReference>
<dbReference type="EMBL" id="OZ035839">
    <property type="protein sequence ID" value="CAL1585764.1"/>
    <property type="molecule type" value="Genomic_DNA"/>
</dbReference>
<dbReference type="InterPro" id="IPR008930">
    <property type="entry name" value="Terpenoid_cyclase/PrenylTrfase"/>
</dbReference>
<dbReference type="Gene3D" id="2.60.40.10">
    <property type="entry name" value="Immunoglobulins"/>
    <property type="match status" value="2"/>
</dbReference>
<dbReference type="Pfam" id="PF01835">
    <property type="entry name" value="MG2"/>
    <property type="match status" value="1"/>
</dbReference>
<keyword evidence="2" id="KW-0882">Thioester bond</keyword>
<keyword evidence="1 5" id="KW-0732">Signal</keyword>
<dbReference type="AlphaFoldDB" id="A0AAV2K7R8"/>
<dbReference type="Gene3D" id="2.60.40.1930">
    <property type="match status" value="3"/>
</dbReference>
<dbReference type="Gene3D" id="2.60.40.1940">
    <property type="match status" value="1"/>
</dbReference>
<feature type="domain" description="Alpha-2-macroglobulin bait region" evidence="6">
    <location>
        <begin position="468"/>
        <end position="598"/>
    </location>
</feature>
<dbReference type="Pfam" id="PF00207">
    <property type="entry name" value="A2M"/>
    <property type="match status" value="1"/>
</dbReference>
<dbReference type="InterPro" id="IPR019742">
    <property type="entry name" value="MacrogloblnA2_CS"/>
</dbReference>
<organism evidence="8 9">
    <name type="scientific">Knipowitschia caucasica</name>
    <name type="common">Caucasian dwarf goby</name>
    <name type="synonym">Pomatoschistus caucasicus</name>
    <dbReference type="NCBI Taxonomy" id="637954"/>
    <lineage>
        <taxon>Eukaryota</taxon>
        <taxon>Metazoa</taxon>
        <taxon>Chordata</taxon>
        <taxon>Craniata</taxon>
        <taxon>Vertebrata</taxon>
        <taxon>Euteleostomi</taxon>
        <taxon>Actinopterygii</taxon>
        <taxon>Neopterygii</taxon>
        <taxon>Teleostei</taxon>
        <taxon>Neoteleostei</taxon>
        <taxon>Acanthomorphata</taxon>
        <taxon>Gobiaria</taxon>
        <taxon>Gobiiformes</taxon>
        <taxon>Gobioidei</taxon>
        <taxon>Gobiidae</taxon>
        <taxon>Gobiinae</taxon>
        <taxon>Knipowitschia</taxon>
    </lineage>
</organism>
<keyword evidence="9" id="KW-1185">Reference proteome</keyword>
<dbReference type="SUPFAM" id="SSF48239">
    <property type="entry name" value="Terpenoid cyclases/Protein prenyltransferases"/>
    <property type="match status" value="1"/>
</dbReference>
<dbReference type="PROSITE" id="PS00477">
    <property type="entry name" value="ALPHA_2_MACROGLOBULIN"/>
    <property type="match status" value="1"/>
</dbReference>
<feature type="region of interest" description="Disordered" evidence="4">
    <location>
        <begin position="378"/>
        <end position="422"/>
    </location>
</feature>
<dbReference type="Pfam" id="PF07703">
    <property type="entry name" value="A2M_BRD"/>
    <property type="match status" value="1"/>
</dbReference>
<dbReference type="SMART" id="SM01419">
    <property type="entry name" value="Thiol-ester_cl"/>
    <property type="match status" value="1"/>
</dbReference>
<dbReference type="InterPro" id="IPR013783">
    <property type="entry name" value="Ig-like_fold"/>
</dbReference>
<feature type="compositionally biased region" description="Basic and acidic residues" evidence="4">
    <location>
        <begin position="386"/>
        <end position="407"/>
    </location>
</feature>
<dbReference type="PANTHER" id="PTHR11412">
    <property type="entry name" value="MACROGLOBULIN / COMPLEMENT"/>
    <property type="match status" value="1"/>
</dbReference>
<feature type="domain" description="Alpha-2-macroglobulin" evidence="7">
    <location>
        <begin position="686"/>
        <end position="777"/>
    </location>
</feature>
<evidence type="ECO:0000256" key="5">
    <source>
        <dbReference type="SAM" id="SignalP"/>
    </source>
</evidence>
<dbReference type="Gene3D" id="6.20.50.160">
    <property type="match status" value="1"/>
</dbReference>
<dbReference type="SMART" id="SM01359">
    <property type="entry name" value="A2M_N_2"/>
    <property type="match status" value="1"/>
</dbReference>
<feature type="signal peptide" evidence="5">
    <location>
        <begin position="1"/>
        <end position="18"/>
    </location>
</feature>
<reference evidence="8 9" key="1">
    <citation type="submission" date="2024-04" db="EMBL/GenBank/DDBJ databases">
        <authorList>
            <person name="Waldvogel A.-M."/>
            <person name="Schoenle A."/>
        </authorList>
    </citation>
    <scope>NUCLEOTIDE SEQUENCE [LARGE SCALE GENOMIC DNA]</scope>
</reference>
<evidence type="ECO:0000256" key="2">
    <source>
        <dbReference type="ARBA" id="ARBA00022966"/>
    </source>
</evidence>
<keyword evidence="3" id="KW-1015">Disulfide bond</keyword>
<evidence type="ECO:0000259" key="7">
    <source>
        <dbReference type="SMART" id="SM01360"/>
    </source>
</evidence>
<evidence type="ECO:0000256" key="4">
    <source>
        <dbReference type="SAM" id="MobiDB-lite"/>
    </source>
</evidence>
<dbReference type="PANTHER" id="PTHR11412:SF136">
    <property type="entry name" value="CD109 ANTIGEN"/>
    <property type="match status" value="1"/>
</dbReference>
<evidence type="ECO:0000313" key="8">
    <source>
        <dbReference type="EMBL" id="CAL1585764.1"/>
    </source>
</evidence>
<gene>
    <name evidence="8" type="ORF">KC01_LOCUS15952</name>
</gene>
<evidence type="ECO:0000256" key="3">
    <source>
        <dbReference type="ARBA" id="ARBA00023157"/>
    </source>
</evidence>
<dbReference type="InterPro" id="IPR047565">
    <property type="entry name" value="Alpha-macroglob_thiol-ester_cl"/>
</dbReference>
<dbReference type="Proteomes" id="UP001497482">
    <property type="component" value="Chromosome 17"/>
</dbReference>